<proteinExistence type="predicted"/>
<dbReference type="EMBL" id="LR882963">
    <property type="protein sequence ID" value="CAD5935698.1"/>
    <property type="molecule type" value="Genomic_DNA"/>
</dbReference>
<gene>
    <name evidence="1" type="ORF">PANO66_01644</name>
    <name evidence="2" type="ORF">PLAM_2998</name>
</gene>
<reference evidence="1" key="2">
    <citation type="submission" date="2020-09" db="EMBL/GenBank/DDBJ databases">
        <authorList>
            <person name="Blom J."/>
        </authorList>
    </citation>
    <scope>NUCLEOTIDE SEQUENCE</scope>
    <source>
        <strain evidence="1">No.66</strain>
    </source>
</reference>
<evidence type="ECO:0008006" key="3">
    <source>
        <dbReference type="Google" id="ProtNLM"/>
    </source>
</evidence>
<protein>
    <recommendedName>
        <fullName evidence="3">DUF4268 domain-containing protein</fullName>
    </recommendedName>
</protein>
<evidence type="ECO:0000313" key="1">
    <source>
        <dbReference type="EMBL" id="CAD5935698.1"/>
    </source>
</evidence>
<dbReference type="GeneID" id="77287038"/>
<organism evidence="2">
    <name type="scientific">Planktothrix agardhii</name>
    <name type="common">Oscillatoria agardhii</name>
    <dbReference type="NCBI Taxonomy" id="1160"/>
    <lineage>
        <taxon>Bacteria</taxon>
        <taxon>Bacillati</taxon>
        <taxon>Cyanobacteriota</taxon>
        <taxon>Cyanophyceae</taxon>
        <taxon>Oscillatoriophycideae</taxon>
        <taxon>Oscillatoriales</taxon>
        <taxon>Microcoleaceae</taxon>
        <taxon>Planktothrix</taxon>
    </lineage>
</organism>
<reference evidence="2" key="1">
    <citation type="submission" date="2015-09" db="EMBL/GenBank/DDBJ databases">
        <authorList>
            <person name="Jackson K.R."/>
            <person name="Lunt B.L."/>
            <person name="Fisher J.N.B."/>
            <person name="Gardner A.V."/>
            <person name="Bailey M.E."/>
            <person name="Deus L.M."/>
            <person name="Earl A.S."/>
            <person name="Gibby P.D."/>
            <person name="Hartmann K.A."/>
            <person name="Liu J.E."/>
            <person name="Manci A.M."/>
            <person name="Nielsen D.A."/>
            <person name="Solomon M.B."/>
            <person name="Breakwell D.P."/>
            <person name="Burnett S.H."/>
            <person name="Grose J.H."/>
        </authorList>
    </citation>
    <scope>NUCLEOTIDE SEQUENCE</scope>
    <source>
        <strain evidence="2">7805</strain>
    </source>
</reference>
<dbReference type="EMBL" id="LO018304">
    <property type="protein sequence ID" value="CUM60964.1"/>
    <property type="molecule type" value="Genomic_DNA"/>
</dbReference>
<dbReference type="RefSeq" id="WP_227350150.1">
    <property type="nucleotide sequence ID" value="NZ_JBAVBW010000198.1"/>
</dbReference>
<dbReference type="Proteomes" id="UP001153761">
    <property type="component" value="Chromosome"/>
</dbReference>
<name>A0A1J1JL35_PLAAG</name>
<evidence type="ECO:0000313" key="2">
    <source>
        <dbReference type="EMBL" id="CUM60964.1"/>
    </source>
</evidence>
<dbReference type="AlphaFoldDB" id="A0A1J1JL35"/>
<sequence length="388" mass="44782">MGGGIYLIQDDDRLVEMMEQPYDSEDQIQELLETYPNLLAGDEIDRLQTRHGKSLRRWLLISRDVTLPAEEDNGSRWSMDHLFLDQDSIPTLVTVKRSRNVETRQKMIGQMLDNAANLGLYWPIESIISQFEANCRDQGRDPEQVFEDFLGSDLNEDGFWQKVKTNLQAGKLRLVFVADEITSPLRRVVEFLNKQTDLVEVLALEIKQYVSQDGLKTLVPRLIGQTAEAQQKKSSATGERRRWDEVSFFEELHLRRGEDETQIAQEIHNWAKLQEPEVIIQWGTGDVYGGFTALLNQKEKGRKQLKLFTVDISGRLEISSNKYGSQPPFDRQEKWLELRNKLSAIGLSLPLEPTEYREPTLQLSNLEDKTVLQQVLKTFDWVISMIKA</sequence>
<accession>A0A1J1JL35</accession>